<protein>
    <submittedName>
        <fullName evidence="1">12936_t:CDS:1</fullName>
    </submittedName>
</protein>
<name>A0ACA9L6J3_9GLOM</name>
<gene>
    <name evidence="1" type="ORF">DHETER_LOCUS3582</name>
</gene>
<reference evidence="1" key="1">
    <citation type="submission" date="2021-06" db="EMBL/GenBank/DDBJ databases">
        <authorList>
            <person name="Kallberg Y."/>
            <person name="Tangrot J."/>
            <person name="Rosling A."/>
        </authorList>
    </citation>
    <scope>NUCLEOTIDE SEQUENCE</scope>
    <source>
        <strain evidence="1">IL203A</strain>
    </source>
</reference>
<evidence type="ECO:0000313" key="2">
    <source>
        <dbReference type="Proteomes" id="UP000789702"/>
    </source>
</evidence>
<dbReference type="EMBL" id="CAJVPU010003135">
    <property type="protein sequence ID" value="CAG8513720.1"/>
    <property type="molecule type" value="Genomic_DNA"/>
</dbReference>
<comment type="caution">
    <text evidence="1">The sequence shown here is derived from an EMBL/GenBank/DDBJ whole genome shotgun (WGS) entry which is preliminary data.</text>
</comment>
<keyword evidence="2" id="KW-1185">Reference proteome</keyword>
<organism evidence="1 2">
    <name type="scientific">Dentiscutata heterogama</name>
    <dbReference type="NCBI Taxonomy" id="1316150"/>
    <lineage>
        <taxon>Eukaryota</taxon>
        <taxon>Fungi</taxon>
        <taxon>Fungi incertae sedis</taxon>
        <taxon>Mucoromycota</taxon>
        <taxon>Glomeromycotina</taxon>
        <taxon>Glomeromycetes</taxon>
        <taxon>Diversisporales</taxon>
        <taxon>Gigasporaceae</taxon>
        <taxon>Dentiscutata</taxon>
    </lineage>
</organism>
<accession>A0ACA9L6J3</accession>
<dbReference type="Proteomes" id="UP000789702">
    <property type="component" value="Unassembled WGS sequence"/>
</dbReference>
<evidence type="ECO:0000313" key="1">
    <source>
        <dbReference type="EMBL" id="CAG8513720.1"/>
    </source>
</evidence>
<proteinExistence type="predicted"/>
<sequence length="83" mass="9753">MREINIEKLEATLILYESFVLSNEEQEKALKNYYNVLMFSDVAILIDSEQKFEVCKEYCFAKVLLLIHIIFKNASTFNLALVR</sequence>